<accession>A0A0A8J8H9</accession>
<dbReference type="Proteomes" id="UP000203794">
    <property type="component" value="Segment"/>
</dbReference>
<keyword evidence="2" id="KW-1185">Reference proteome</keyword>
<protein>
    <submittedName>
        <fullName evidence="1">Uncharacterized protein</fullName>
    </submittedName>
</protein>
<dbReference type="GeneID" id="26639648"/>
<dbReference type="EMBL" id="AP014693">
    <property type="protein sequence ID" value="BAQ02735.1"/>
    <property type="molecule type" value="Genomic_DNA"/>
</dbReference>
<name>A0A0A8J8H9_9CAUD</name>
<evidence type="ECO:0000313" key="2">
    <source>
        <dbReference type="Proteomes" id="UP000203794"/>
    </source>
</evidence>
<evidence type="ECO:0000313" key="1">
    <source>
        <dbReference type="EMBL" id="BAQ02735.1"/>
    </source>
</evidence>
<sequence>MKMENAVMSCKIFDTFETKEGRTGVFLTHEAAERVQFYLSYKNDLDGYRIGSDARTIDVPVQVAQGRKTSIPIHMVDAGWGSLLRVVQGLRKVYLAHMYLRPLYRSMRGEEKKYDPTTVFADSELMLIEGAYRHFGGCDIHDVLRENDYQYERFGVYTRFHDDDGVPNPTIYNTPRTLNYYPDMNTIRVSWAVGGTPMDVVQYNDPTGESMLYIKSQPFQLKIQRVYQNEGWLSLREAMRQDEKLHAFVKQFYANGYGKSGERSIAELTQ</sequence>
<dbReference type="KEGG" id="vg:26639648"/>
<dbReference type="RefSeq" id="YP_009213056.1">
    <property type="nucleotide sequence ID" value="NC_028950.1"/>
</dbReference>
<proteinExistence type="predicted"/>
<organism evidence="1 2">
    <name type="scientific">Ralstonia phage RSL2</name>
    <dbReference type="NCBI Taxonomy" id="1585840"/>
    <lineage>
        <taxon>Viruses</taxon>
        <taxon>Duplodnaviria</taxon>
        <taxon>Heunggongvirae</taxon>
        <taxon>Uroviricota</taxon>
        <taxon>Caudoviricetes</taxon>
        <taxon>Chimalliviridae</taxon>
        <taxon>Chiangmaivirus</taxon>
        <taxon>Chiangmaivirus RSL2</taxon>
    </lineage>
</organism>
<dbReference type="OrthoDB" id="31093at10239"/>
<reference evidence="1 2" key="1">
    <citation type="submission" date="2014-12" db="EMBL/GenBank/DDBJ databases">
        <title>Genome analysis of a novel jumbo phage RSL2 infecting the phytopathogen Ralstonia solanacearum.</title>
        <authorList>
            <person name="Kawasaki T."/>
            <person name="Fujie M."/>
            <person name="Chatchawankanphanich O."/>
            <person name="Ogata H."/>
            <person name="Yamada T."/>
        </authorList>
    </citation>
    <scope>NUCLEOTIDE SEQUENCE [LARGE SCALE GENOMIC DNA]</scope>
    <source>
        <strain evidence="1 2">RSL2</strain>
    </source>
</reference>